<gene>
    <name evidence="7" type="ORF">DJ018_03000</name>
</gene>
<feature type="domain" description="PPIase cyclophilin-type" evidence="6">
    <location>
        <begin position="87"/>
        <end position="250"/>
    </location>
</feature>
<feature type="signal peptide" evidence="5">
    <location>
        <begin position="1"/>
        <end position="23"/>
    </location>
</feature>
<keyword evidence="3 7" id="KW-0413">Isomerase</keyword>
<sequence length="251" mass="25736">MSKLTKRQLLALAAASAASPAFAQTAPAADPAATPAQPQPTPTPDSAAAAAQPVPAETAPAPTPAAAPTPPDPTAGLGKTVKVRLATPQGNIVLALAVEKAPITTANFLKYVDSKKFDKATFYRRSKPKGSTGNDYGVVQGGFHETPIEKFPAIKHESTAKTGIKHLDGTVSMGRFAPGTATSDFFICVGDQAYLDASAKDPGFAAFARVVSGMDVVKKILGMSVSPTAGSGVMKGEILARPVPITSARRI</sequence>
<dbReference type="InterPro" id="IPR044665">
    <property type="entry name" value="E_coli_cyclophilin_A-like"/>
</dbReference>
<comment type="caution">
    <text evidence="7">The sequence shown here is derived from an EMBL/GenBank/DDBJ whole genome shotgun (WGS) entry which is preliminary data.</text>
</comment>
<dbReference type="Proteomes" id="UP000249725">
    <property type="component" value="Unassembled WGS sequence"/>
</dbReference>
<dbReference type="AlphaFoldDB" id="A0A328ARR6"/>
<dbReference type="OrthoDB" id="9807797at2"/>
<organism evidence="7 8">
    <name type="scientific">Phenylobacterium deserti</name>
    <dbReference type="NCBI Taxonomy" id="1914756"/>
    <lineage>
        <taxon>Bacteria</taxon>
        <taxon>Pseudomonadati</taxon>
        <taxon>Pseudomonadota</taxon>
        <taxon>Alphaproteobacteria</taxon>
        <taxon>Caulobacterales</taxon>
        <taxon>Caulobacteraceae</taxon>
        <taxon>Phenylobacterium</taxon>
    </lineage>
</organism>
<protein>
    <recommendedName>
        <fullName evidence="1">peptidylprolyl isomerase</fullName>
        <ecNumber evidence="1">5.2.1.8</ecNumber>
    </recommendedName>
</protein>
<proteinExistence type="predicted"/>
<name>A0A328ARR6_9CAUL</name>
<dbReference type="InterPro" id="IPR006311">
    <property type="entry name" value="TAT_signal"/>
</dbReference>
<dbReference type="Pfam" id="PF00160">
    <property type="entry name" value="Pro_isomerase"/>
    <property type="match status" value="1"/>
</dbReference>
<dbReference type="PANTHER" id="PTHR43246">
    <property type="entry name" value="PEPTIDYL-PROLYL CIS-TRANS ISOMERASE CYP38, CHLOROPLASTIC"/>
    <property type="match status" value="1"/>
</dbReference>
<dbReference type="SUPFAM" id="SSF50891">
    <property type="entry name" value="Cyclophilin-like"/>
    <property type="match status" value="1"/>
</dbReference>
<evidence type="ECO:0000313" key="8">
    <source>
        <dbReference type="Proteomes" id="UP000249725"/>
    </source>
</evidence>
<feature type="chain" id="PRO_5016450199" description="peptidylprolyl isomerase" evidence="5">
    <location>
        <begin position="24"/>
        <end position="251"/>
    </location>
</feature>
<evidence type="ECO:0000256" key="1">
    <source>
        <dbReference type="ARBA" id="ARBA00013194"/>
    </source>
</evidence>
<evidence type="ECO:0000259" key="6">
    <source>
        <dbReference type="PROSITE" id="PS50072"/>
    </source>
</evidence>
<accession>A0A328ARR6</accession>
<dbReference type="RefSeq" id="WP_111513403.1">
    <property type="nucleotide sequence ID" value="NZ_QFYR01000001.1"/>
</dbReference>
<dbReference type="EC" id="5.2.1.8" evidence="1"/>
<dbReference type="InterPro" id="IPR002130">
    <property type="entry name" value="Cyclophilin-type_PPIase_dom"/>
</dbReference>
<evidence type="ECO:0000256" key="2">
    <source>
        <dbReference type="ARBA" id="ARBA00023110"/>
    </source>
</evidence>
<dbReference type="EMBL" id="QFYR01000001">
    <property type="protein sequence ID" value="RAK56951.1"/>
    <property type="molecule type" value="Genomic_DNA"/>
</dbReference>
<evidence type="ECO:0000256" key="5">
    <source>
        <dbReference type="SAM" id="SignalP"/>
    </source>
</evidence>
<feature type="compositionally biased region" description="Low complexity" evidence="4">
    <location>
        <begin position="44"/>
        <end position="60"/>
    </location>
</feature>
<feature type="compositionally biased region" description="Pro residues" evidence="4">
    <location>
        <begin position="61"/>
        <end position="73"/>
    </location>
</feature>
<dbReference type="Gene3D" id="2.40.100.10">
    <property type="entry name" value="Cyclophilin-like"/>
    <property type="match status" value="1"/>
</dbReference>
<feature type="compositionally biased region" description="Low complexity" evidence="4">
    <location>
        <begin position="21"/>
        <end position="36"/>
    </location>
</feature>
<evidence type="ECO:0000256" key="4">
    <source>
        <dbReference type="SAM" id="MobiDB-lite"/>
    </source>
</evidence>
<keyword evidence="2" id="KW-0697">Rotamase</keyword>
<reference evidence="8" key="1">
    <citation type="submission" date="2018-05" db="EMBL/GenBank/DDBJ databases">
        <authorList>
            <person name="Li X."/>
        </authorList>
    </citation>
    <scope>NUCLEOTIDE SEQUENCE [LARGE SCALE GENOMIC DNA]</scope>
    <source>
        <strain evidence="8">YIM 73061</strain>
    </source>
</reference>
<dbReference type="GO" id="GO:0003755">
    <property type="term" value="F:peptidyl-prolyl cis-trans isomerase activity"/>
    <property type="evidence" value="ECO:0007669"/>
    <property type="project" value="UniProtKB-KW"/>
</dbReference>
<evidence type="ECO:0000256" key="3">
    <source>
        <dbReference type="ARBA" id="ARBA00023235"/>
    </source>
</evidence>
<dbReference type="PROSITE" id="PS51318">
    <property type="entry name" value="TAT"/>
    <property type="match status" value="1"/>
</dbReference>
<evidence type="ECO:0000313" key="7">
    <source>
        <dbReference type="EMBL" id="RAK56951.1"/>
    </source>
</evidence>
<keyword evidence="5" id="KW-0732">Signal</keyword>
<dbReference type="InterPro" id="IPR029000">
    <property type="entry name" value="Cyclophilin-like_dom_sf"/>
</dbReference>
<keyword evidence="8" id="KW-1185">Reference proteome</keyword>
<dbReference type="PROSITE" id="PS50072">
    <property type="entry name" value="CSA_PPIASE_2"/>
    <property type="match status" value="1"/>
</dbReference>
<feature type="region of interest" description="Disordered" evidence="4">
    <location>
        <begin position="21"/>
        <end position="78"/>
    </location>
</feature>